<evidence type="ECO:0000313" key="1">
    <source>
        <dbReference type="EMBL" id="KAB7519992.1"/>
    </source>
</evidence>
<sequence>MFGASVLLLLKPQSASSAATAFGIREAKVGHMKDAREEVGYTGTGFVLGVGIGTLLRAANGGSVDVANVVDVIGQFVGSVPL</sequence>
<reference evidence="1 2" key="1">
    <citation type="submission" date="2019-10" db="EMBL/GenBank/DDBJ databases">
        <title>Unraveling microbial dark matter from salterns through culturing: the case of the genus Halosegnis.</title>
        <authorList>
            <person name="Duran-Viseras A."/>
            <person name="Andrei A.-S."/>
            <person name="Vera-Gargallo B."/>
            <person name="Ghai R."/>
            <person name="Sanchez-Porro C."/>
            <person name="Ventosa A."/>
        </authorList>
    </citation>
    <scope>NUCLEOTIDE SEQUENCE [LARGE SCALE GENOMIC DNA]</scope>
    <source>
        <strain evidence="1 2">F19-13</strain>
    </source>
</reference>
<proteinExistence type="predicted"/>
<dbReference type="EMBL" id="QMDY01000001">
    <property type="protein sequence ID" value="KAB7519992.1"/>
    <property type="molecule type" value="Genomic_DNA"/>
</dbReference>
<comment type="caution">
    <text evidence="1">The sequence shown here is derived from an EMBL/GenBank/DDBJ whole genome shotgun (WGS) entry which is preliminary data.</text>
</comment>
<evidence type="ECO:0000313" key="2">
    <source>
        <dbReference type="Proteomes" id="UP000326207"/>
    </source>
</evidence>
<accession>A0A5N5UNI9</accession>
<organism evidence="1 2">
    <name type="scientific">Halosegnis rubeus</name>
    <dbReference type="NCBI Taxonomy" id="2212850"/>
    <lineage>
        <taxon>Archaea</taxon>
        <taxon>Methanobacteriati</taxon>
        <taxon>Methanobacteriota</taxon>
        <taxon>Stenosarchaea group</taxon>
        <taxon>Halobacteria</taxon>
        <taxon>Halobacteriales</taxon>
        <taxon>Natronomonadaceae</taxon>
        <taxon>Halosegnis</taxon>
    </lineage>
</organism>
<dbReference type="Proteomes" id="UP000326207">
    <property type="component" value="Unassembled WGS sequence"/>
</dbReference>
<name>A0A5N5UNI9_9EURY</name>
<dbReference type="AlphaFoldDB" id="A0A5N5UNI9"/>
<gene>
    <name evidence="1" type="ORF">DP108_01720</name>
</gene>
<protein>
    <submittedName>
        <fullName evidence="1">Uncharacterized protein</fullName>
    </submittedName>
</protein>